<feature type="domain" description="EH" evidence="3">
    <location>
        <begin position="10"/>
        <end position="100"/>
    </location>
</feature>
<dbReference type="PANTHER" id="PTHR11216">
    <property type="entry name" value="EH DOMAIN"/>
    <property type="match status" value="1"/>
</dbReference>
<dbReference type="CDD" id="cd00052">
    <property type="entry name" value="EH"/>
    <property type="match status" value="1"/>
</dbReference>
<feature type="region of interest" description="Disordered" evidence="2">
    <location>
        <begin position="307"/>
        <end position="342"/>
    </location>
</feature>
<keyword evidence="6" id="KW-1185">Reference proteome</keyword>
<sequence>MEVPKLTEAEQRCFGELFGSCDTDNQGWISASKAFELFLASQLPTDTLQQIRELCGARRLGHFGRSQFYIALKLIALAQTGQPPKLELLSSVTCAGAELPLPRFGGRAPEQNDKVPDFKYIVRYEIYVKSDLSIAPYFAPSIDRHRKLPASGRCLTSSISPKPWSLEVTWAQFEEHRHLLTAANDEDSSERHSSGGEEDGDCWTVTEEQREYYTTQFLNMQPDLKGKISGGVAKEFFEMSRLPVHELSRIWHLSDLDKDGALTLEEFCIAMHLVVLRRHQIDLPAETLPPSMLPPRKLPEASPPVAPITKLPPVTTPPTASSPPNKEWTKFNDSPTSSMSSPGMKPVNFDFPAASVEQDPRILHPVALRLSPDGQPNDIGHYPSLPDFMPLHGSGHLEWLEEVCSEPPINSSTPDTKKVNTGGSSVHRPVPRKPFSTILKHLRLLQREKKTETWIHSVFVYKQSGWYAPTPSYSFGKYNLFTIKIAIRDLAFFIYFIYYSGTSCTGHQVVEPILYQRVSNELKWLFL</sequence>
<protein>
    <submittedName>
        <fullName evidence="5">REPS1</fullName>
    </submittedName>
</protein>
<dbReference type="Proteomes" id="UP001235939">
    <property type="component" value="Chromosome 15"/>
</dbReference>
<feature type="compositionally biased region" description="Polar residues" evidence="2">
    <location>
        <begin position="331"/>
        <end position="341"/>
    </location>
</feature>
<name>A0ABY6LBE9_9ARAC</name>
<dbReference type="PANTHER" id="PTHR11216:SF174">
    <property type="entry name" value="GH06923P"/>
    <property type="match status" value="1"/>
</dbReference>
<feature type="domain" description="EH" evidence="3">
    <location>
        <begin position="209"/>
        <end position="299"/>
    </location>
</feature>
<feature type="region of interest" description="Disordered" evidence="2">
    <location>
        <begin position="182"/>
        <end position="201"/>
    </location>
</feature>
<feature type="domain" description="EF-hand" evidence="4">
    <location>
        <begin position="242"/>
        <end position="277"/>
    </location>
</feature>
<keyword evidence="1" id="KW-0106">Calcium</keyword>
<accession>A0ABY6LBE9</accession>
<dbReference type="PROSITE" id="PS50222">
    <property type="entry name" value="EF_HAND_2"/>
    <property type="match status" value="1"/>
</dbReference>
<proteinExistence type="predicted"/>
<evidence type="ECO:0000259" key="3">
    <source>
        <dbReference type="PROSITE" id="PS50031"/>
    </source>
</evidence>
<feature type="compositionally biased region" description="Polar residues" evidence="2">
    <location>
        <begin position="408"/>
        <end position="424"/>
    </location>
</feature>
<dbReference type="Gene3D" id="1.10.238.10">
    <property type="entry name" value="EF-hand"/>
    <property type="match status" value="2"/>
</dbReference>
<dbReference type="InterPro" id="IPR018247">
    <property type="entry name" value="EF_Hand_1_Ca_BS"/>
</dbReference>
<organism evidence="5 6">
    <name type="scientific">Cordylochernes scorpioides</name>
    <dbReference type="NCBI Taxonomy" id="51811"/>
    <lineage>
        <taxon>Eukaryota</taxon>
        <taxon>Metazoa</taxon>
        <taxon>Ecdysozoa</taxon>
        <taxon>Arthropoda</taxon>
        <taxon>Chelicerata</taxon>
        <taxon>Arachnida</taxon>
        <taxon>Pseudoscorpiones</taxon>
        <taxon>Cheliferoidea</taxon>
        <taxon>Chernetidae</taxon>
        <taxon>Cordylochernes</taxon>
    </lineage>
</organism>
<evidence type="ECO:0000256" key="1">
    <source>
        <dbReference type="ARBA" id="ARBA00022837"/>
    </source>
</evidence>
<gene>
    <name evidence="5" type="ORF">LAZ67_15001561</name>
</gene>
<dbReference type="InterPro" id="IPR000261">
    <property type="entry name" value="EH_dom"/>
</dbReference>
<reference evidence="5 6" key="1">
    <citation type="submission" date="2022-01" db="EMBL/GenBank/DDBJ databases">
        <title>A chromosomal length assembly of Cordylochernes scorpioides.</title>
        <authorList>
            <person name="Zeh D."/>
            <person name="Zeh J."/>
        </authorList>
    </citation>
    <scope>NUCLEOTIDE SEQUENCE [LARGE SCALE GENOMIC DNA]</scope>
    <source>
        <strain evidence="5">IN4F17</strain>
        <tissue evidence="5">Whole Body</tissue>
    </source>
</reference>
<dbReference type="EMBL" id="CP092877">
    <property type="protein sequence ID" value="UYV77567.1"/>
    <property type="molecule type" value="Genomic_DNA"/>
</dbReference>
<dbReference type="InterPro" id="IPR011992">
    <property type="entry name" value="EF-hand-dom_pair"/>
</dbReference>
<evidence type="ECO:0000259" key="4">
    <source>
        <dbReference type="PROSITE" id="PS50222"/>
    </source>
</evidence>
<dbReference type="SMART" id="SM00027">
    <property type="entry name" value="EH"/>
    <property type="match status" value="2"/>
</dbReference>
<evidence type="ECO:0000313" key="5">
    <source>
        <dbReference type="EMBL" id="UYV77567.1"/>
    </source>
</evidence>
<dbReference type="SUPFAM" id="SSF47473">
    <property type="entry name" value="EF-hand"/>
    <property type="match status" value="2"/>
</dbReference>
<dbReference type="PROSITE" id="PS00018">
    <property type="entry name" value="EF_HAND_1"/>
    <property type="match status" value="1"/>
</dbReference>
<dbReference type="InterPro" id="IPR002048">
    <property type="entry name" value="EF_hand_dom"/>
</dbReference>
<dbReference type="PROSITE" id="PS50031">
    <property type="entry name" value="EH"/>
    <property type="match status" value="2"/>
</dbReference>
<feature type="region of interest" description="Disordered" evidence="2">
    <location>
        <begin position="408"/>
        <end position="428"/>
    </location>
</feature>
<dbReference type="Pfam" id="PF12763">
    <property type="entry name" value="EH"/>
    <property type="match status" value="2"/>
</dbReference>
<evidence type="ECO:0000313" key="6">
    <source>
        <dbReference type="Proteomes" id="UP001235939"/>
    </source>
</evidence>
<evidence type="ECO:0000256" key="2">
    <source>
        <dbReference type="SAM" id="MobiDB-lite"/>
    </source>
</evidence>